<dbReference type="Pfam" id="PF00018">
    <property type="entry name" value="SH3_1"/>
    <property type="match status" value="2"/>
</dbReference>
<evidence type="ECO:0000259" key="5">
    <source>
        <dbReference type="PROSITE" id="PS50195"/>
    </source>
</evidence>
<dbReference type="InterPro" id="IPR022214">
    <property type="entry name" value="MZT1"/>
</dbReference>
<dbReference type="InterPro" id="IPR001452">
    <property type="entry name" value="SH3_domain"/>
</dbReference>
<dbReference type="InterPro" id="IPR036028">
    <property type="entry name" value="SH3-like_dom_sf"/>
</dbReference>
<dbReference type="GO" id="GO:0042554">
    <property type="term" value="P:superoxide anion generation"/>
    <property type="evidence" value="ECO:0007669"/>
    <property type="project" value="TreeGrafter"/>
</dbReference>
<dbReference type="GO" id="GO:0016176">
    <property type="term" value="F:superoxide-generating NADPH oxidase activator activity"/>
    <property type="evidence" value="ECO:0007669"/>
    <property type="project" value="TreeGrafter"/>
</dbReference>
<dbReference type="CDD" id="cd11856">
    <property type="entry name" value="SH3_p47phox_like"/>
    <property type="match status" value="1"/>
</dbReference>
<dbReference type="InterPro" id="IPR036871">
    <property type="entry name" value="PX_dom_sf"/>
</dbReference>
<organism evidence="6 7">
    <name type="scientific">Branchiostoma belcheri</name>
    <name type="common">Amphioxus</name>
    <dbReference type="NCBI Taxonomy" id="7741"/>
    <lineage>
        <taxon>Eukaryota</taxon>
        <taxon>Metazoa</taxon>
        <taxon>Chordata</taxon>
        <taxon>Cephalochordata</taxon>
        <taxon>Leptocardii</taxon>
        <taxon>Amphioxiformes</taxon>
        <taxon>Branchiostomatidae</taxon>
        <taxon>Branchiostoma</taxon>
    </lineage>
</organism>
<evidence type="ECO:0000313" key="6">
    <source>
        <dbReference type="Proteomes" id="UP000515135"/>
    </source>
</evidence>
<protein>
    <submittedName>
        <fullName evidence="7">Neutrophil cytosolic factor 1-like</fullName>
    </submittedName>
</protein>
<dbReference type="InterPro" id="IPR051228">
    <property type="entry name" value="NADPH_Oxidase/PX-Domain"/>
</dbReference>
<dbReference type="InterPro" id="IPR001683">
    <property type="entry name" value="PX_dom"/>
</dbReference>
<reference evidence="7" key="1">
    <citation type="submission" date="2025-08" db="UniProtKB">
        <authorList>
            <consortium name="RefSeq"/>
        </authorList>
    </citation>
    <scope>IDENTIFICATION</scope>
    <source>
        <tissue evidence="7">Gonad</tissue>
    </source>
</reference>
<feature type="domain" description="PX" evidence="5">
    <location>
        <begin position="122"/>
        <end position="249"/>
    </location>
</feature>
<dbReference type="GO" id="GO:0000931">
    <property type="term" value="C:gamma-tubulin ring complex"/>
    <property type="evidence" value="ECO:0007669"/>
    <property type="project" value="InterPro"/>
</dbReference>
<dbReference type="Pfam" id="PF00787">
    <property type="entry name" value="PX"/>
    <property type="match status" value="1"/>
</dbReference>
<dbReference type="OrthoDB" id="10255964at2759"/>
<evidence type="ECO:0000256" key="2">
    <source>
        <dbReference type="PROSITE-ProRule" id="PRU00192"/>
    </source>
</evidence>
<keyword evidence="6" id="KW-1185">Reference proteome</keyword>
<feature type="domain" description="SH3" evidence="4">
    <location>
        <begin position="288"/>
        <end position="348"/>
    </location>
</feature>
<dbReference type="GO" id="GO:0033566">
    <property type="term" value="P:gamma-tubulin complex localization"/>
    <property type="evidence" value="ECO:0007669"/>
    <property type="project" value="InterPro"/>
</dbReference>
<dbReference type="SMART" id="SM00312">
    <property type="entry name" value="PX"/>
    <property type="match status" value="1"/>
</dbReference>
<dbReference type="RefSeq" id="XP_019631590.1">
    <property type="nucleotide sequence ID" value="XM_019776031.1"/>
</dbReference>
<dbReference type="SUPFAM" id="SSF50044">
    <property type="entry name" value="SH3-domain"/>
    <property type="match status" value="2"/>
</dbReference>
<dbReference type="AlphaFoldDB" id="A0A6P4YQ50"/>
<feature type="region of interest" description="Disordered" evidence="3">
    <location>
        <begin position="347"/>
        <end position="386"/>
    </location>
</feature>
<gene>
    <name evidence="7" type="primary">LOC109475428</name>
</gene>
<dbReference type="Proteomes" id="UP000515135">
    <property type="component" value="Unplaced"/>
</dbReference>
<dbReference type="PANTHER" id="PTHR15706">
    <property type="entry name" value="SH3 MULTIPLE DOMAIN"/>
    <property type="match status" value="1"/>
</dbReference>
<dbReference type="PANTHER" id="PTHR15706:SF10">
    <property type="entry name" value="NADPH OXIDASE ORGANIZER 1"/>
    <property type="match status" value="1"/>
</dbReference>
<sequence length="757" mass="83604">MAEARTNSVREAMDTLQEISRLLNTGLDSETLSICVRLIEQGVNPEALASVIKELRREQLPSLSFYSRSGISVTCVARKLFCQSRFEHFLSQQQVNKMLGLLQADLGGSSWSLRSDVSGSGRRLVDVQVVGVEKRYSPRRHHVYIVSELWSDGSRLVVYRSYRQFRALHKQLKEMFPVEAGQFRGEDKVLPKFPNKPPSPVLGRKYSVGRFACVLKDLQAYCQDLLGLDSKIVLSPLIQGFFAPSDDDLSSFQNSERRQKTVMIIPTDAAEPEQPRSPCDLEISAPLFDLDSYSAVADYKAVSKGELSLKAGEVCDVIHTTPSGWWLVENASCERGWVPASHLEADAHATPGQGTSPAAGPDNQSLGNPTTLPEAGSTSDGGREDPAQLYVTARPYTATEDDELSFCAGAALQVLQRTDDGWWFVRYSGQEGFVPAMFLRPYNNPHVHMVAAQDKLSVVNLLAAEKQHQKSKNSRKGSCSDVSRMSLLGEDLSARNGRAGSDVSSIGLTDEGYSAVKNGMGTDFSRNSHNFDKADVQAQEQLQTSSKFDLPKITISVVDSDAGSDCCGQTRSNNDATFRVNRVLSHTDSPTAAESVYPRRRAHSETRQGTPRSPRIPPRPTQQEIIQKCSPMTRRRLLSTLSTPTSDDDCTSVEEESMRNVWTGRERKDSGLGIVNPSFEPCEHDTDIISLETGNGHNCSPFDVQPVFSDYNSSSEQEREIPQHKTSTITVSGSTGAESVGKFIRNNKFWMTLKLKR</sequence>
<dbReference type="SUPFAM" id="SSF64268">
    <property type="entry name" value="PX domain"/>
    <property type="match status" value="1"/>
</dbReference>
<dbReference type="GO" id="GO:0035091">
    <property type="term" value="F:phosphatidylinositol binding"/>
    <property type="evidence" value="ECO:0007669"/>
    <property type="project" value="InterPro"/>
</dbReference>
<dbReference type="Pfam" id="PF12554">
    <property type="entry name" value="MOZART1"/>
    <property type="match status" value="1"/>
</dbReference>
<evidence type="ECO:0000313" key="7">
    <source>
        <dbReference type="RefSeq" id="XP_019631590.1"/>
    </source>
</evidence>
<accession>A0A6P4YQ50</accession>
<dbReference type="Gene3D" id="3.30.1520.10">
    <property type="entry name" value="Phox-like domain"/>
    <property type="match status" value="1"/>
</dbReference>
<dbReference type="PROSITE" id="PS50195">
    <property type="entry name" value="PX"/>
    <property type="match status" value="1"/>
</dbReference>
<dbReference type="GeneID" id="109475428"/>
<keyword evidence="1 2" id="KW-0728">SH3 domain</keyword>
<name>A0A6P4YQ50_BRABE</name>
<dbReference type="Gene3D" id="2.30.30.40">
    <property type="entry name" value="SH3 Domains"/>
    <property type="match status" value="2"/>
</dbReference>
<evidence type="ECO:0000259" key="4">
    <source>
        <dbReference type="PROSITE" id="PS50002"/>
    </source>
</evidence>
<feature type="compositionally biased region" description="Polar residues" evidence="3">
    <location>
        <begin position="352"/>
        <end position="380"/>
    </location>
</feature>
<dbReference type="CDD" id="cd12024">
    <property type="entry name" value="SH3_NoxO1_2"/>
    <property type="match status" value="1"/>
</dbReference>
<dbReference type="PROSITE" id="PS50002">
    <property type="entry name" value="SH3"/>
    <property type="match status" value="2"/>
</dbReference>
<evidence type="ECO:0000256" key="1">
    <source>
        <dbReference type="ARBA" id="ARBA00022443"/>
    </source>
</evidence>
<evidence type="ECO:0000256" key="3">
    <source>
        <dbReference type="SAM" id="MobiDB-lite"/>
    </source>
</evidence>
<feature type="domain" description="SH3" evidence="4">
    <location>
        <begin position="385"/>
        <end position="444"/>
    </location>
</feature>
<dbReference type="SMART" id="SM00326">
    <property type="entry name" value="SH3"/>
    <property type="match status" value="2"/>
</dbReference>
<feature type="region of interest" description="Disordered" evidence="3">
    <location>
        <begin position="583"/>
        <end position="623"/>
    </location>
</feature>
<dbReference type="KEGG" id="bbel:109475428"/>
<dbReference type="GO" id="GO:0005737">
    <property type="term" value="C:cytoplasm"/>
    <property type="evidence" value="ECO:0007669"/>
    <property type="project" value="TreeGrafter"/>
</dbReference>
<dbReference type="InterPro" id="IPR035758">
    <property type="entry name" value="NoxO1_SH3_2"/>
</dbReference>
<proteinExistence type="predicted"/>